<feature type="domain" description="F-box" evidence="6">
    <location>
        <begin position="334"/>
        <end position="378"/>
    </location>
</feature>
<dbReference type="GO" id="GO:0003723">
    <property type="term" value="F:RNA binding"/>
    <property type="evidence" value="ECO:0007669"/>
    <property type="project" value="UniProtKB-UniRule"/>
</dbReference>
<dbReference type="GeneID" id="111252749"/>
<evidence type="ECO:0000256" key="3">
    <source>
        <dbReference type="PROSITE-ProRule" id="PRU00176"/>
    </source>
</evidence>
<dbReference type="Gene3D" id="3.80.10.10">
    <property type="entry name" value="Ribonuclease Inhibitor"/>
    <property type="match status" value="3"/>
</dbReference>
<dbReference type="SUPFAM" id="SSF54928">
    <property type="entry name" value="RNA-binding domain, RBD"/>
    <property type="match status" value="1"/>
</dbReference>
<organism evidence="7 8">
    <name type="scientific">Varroa destructor</name>
    <name type="common">Honeybee mite</name>
    <dbReference type="NCBI Taxonomy" id="109461"/>
    <lineage>
        <taxon>Eukaryota</taxon>
        <taxon>Metazoa</taxon>
        <taxon>Ecdysozoa</taxon>
        <taxon>Arthropoda</taxon>
        <taxon>Chelicerata</taxon>
        <taxon>Arachnida</taxon>
        <taxon>Acari</taxon>
        <taxon>Parasitiformes</taxon>
        <taxon>Mesostigmata</taxon>
        <taxon>Gamasina</taxon>
        <taxon>Dermanyssoidea</taxon>
        <taxon>Varroidae</taxon>
        <taxon>Varroa</taxon>
    </lineage>
</organism>
<dbReference type="KEGG" id="vde:111252749"/>
<feature type="compositionally biased region" description="Acidic residues" evidence="4">
    <location>
        <begin position="185"/>
        <end position="201"/>
    </location>
</feature>
<feature type="region of interest" description="Disordered" evidence="4">
    <location>
        <begin position="173"/>
        <end position="203"/>
    </location>
</feature>
<keyword evidence="1" id="KW-0833">Ubl conjugation pathway</keyword>
<evidence type="ECO:0000256" key="2">
    <source>
        <dbReference type="ARBA" id="ARBA00022884"/>
    </source>
</evidence>
<evidence type="ECO:0000256" key="4">
    <source>
        <dbReference type="SAM" id="MobiDB-lite"/>
    </source>
</evidence>
<sequence length="807" mass="89695">MRNNSADQSTEKRIYEKTLRRKAGLLRARARSETGLEEIGAFSPAQLSLALTQLGGGAALAGTDVAALKFPLCPPNGDATLENKQGREMYSYAYRLRYLQKLHQDAFLGLNAVLLGEGLPPGAVYRSSLPATPVSTPIRENWVFSEQALRERLCKTPSPRKCRLFDPRRRSEAGLHEERENSWTEGEDNDDGEIDSPNEDADSVRENDDFMLLNRELFIGNISSKTTKSDLRELFTQFGRVTDVTICVDAERRWSRGFGFVTFSKKEEADRALEAGRQGIIMCDGRALRILPASDKRTFKLRQLAAKERRLKDEIDGIDESLDDDSIYVPVMSVENLNQMPDEVMSAILARLDWRARVRMERVCKRWQRLALKLWGAEEDIGFALKSFTTKQPLTIDIFRALLTRCKNSLRRVDLSMVNHTMAGGEAAEQVAQTCPHLEQLNMSGLPLSNVSLQQVAQKCPNLRKVELAGCRDIGEKGLWWLFHLCKHLEHIDLSGVSKLTGQCFHMSSQRLRCVILDACVGVTHSGFVKLATKCSFLQSLSLNSVTQLSDKDLNYICSNLRAIKIIKLEGKGLKNLTSTGLCTALQKLQQLEEAYLAENAEVTDDVVCVLARACTRLRILDISRCHRLTNLAFSALSQCLNLTTLRASYLNKVNDAGLCALSTQGALECFEVRGCPMIADEGLITLVSLCPTLTKVDISGCRRVTNHFVDEAVKLLNTRPTSSPLLKQTSHIESDKAGTAEQEPKSVLELELTTGSSGVSYAKTPSVRLVLDISTTCVLDWIPLESSKDSKEGVEILEADNEVSAE</sequence>
<keyword evidence="2 3" id="KW-0694">RNA-binding</keyword>
<dbReference type="Gene3D" id="3.30.70.330">
    <property type="match status" value="1"/>
</dbReference>
<dbReference type="Pfam" id="PF00076">
    <property type="entry name" value="RRM_1"/>
    <property type="match status" value="1"/>
</dbReference>
<dbReference type="Pfam" id="PF12937">
    <property type="entry name" value="F-box-like"/>
    <property type="match status" value="1"/>
</dbReference>
<protein>
    <submittedName>
        <fullName evidence="7">Uncharacterized protein</fullName>
    </submittedName>
</protein>
<dbReference type="RefSeq" id="XP_022666856.1">
    <property type="nucleotide sequence ID" value="XM_022811121.1"/>
</dbReference>
<dbReference type="InterPro" id="IPR035979">
    <property type="entry name" value="RBD_domain_sf"/>
</dbReference>
<dbReference type="PANTHER" id="PTHR13382:SF7">
    <property type="entry name" value="LEUCINE-RICH REPEAT-CONTAINING PROTEIN"/>
    <property type="match status" value="1"/>
</dbReference>
<evidence type="ECO:0000313" key="7">
    <source>
        <dbReference type="EnsemblMetazoa" id="XP_022666856"/>
    </source>
</evidence>
<dbReference type="PROSITE" id="PS50102">
    <property type="entry name" value="RRM"/>
    <property type="match status" value="1"/>
</dbReference>
<dbReference type="InterPro" id="IPR050648">
    <property type="entry name" value="F-box_LRR-repeat"/>
</dbReference>
<dbReference type="SMART" id="SM00367">
    <property type="entry name" value="LRR_CC"/>
    <property type="match status" value="7"/>
</dbReference>
<dbReference type="Pfam" id="PF25372">
    <property type="entry name" value="DUF7885"/>
    <property type="match status" value="1"/>
</dbReference>
<dbReference type="InParanoid" id="A0A7M7KHK4"/>
<dbReference type="CDD" id="cd00590">
    <property type="entry name" value="RRM_SF"/>
    <property type="match status" value="1"/>
</dbReference>
<name>A0A7M7KHK4_VARDE</name>
<dbReference type="SMART" id="SM00256">
    <property type="entry name" value="FBOX"/>
    <property type="match status" value="1"/>
</dbReference>
<dbReference type="SUPFAM" id="SSF81383">
    <property type="entry name" value="F-box domain"/>
    <property type="match status" value="1"/>
</dbReference>
<dbReference type="PANTHER" id="PTHR13382">
    <property type="entry name" value="MITOCHONDRIAL ATP SYNTHASE COUPLING FACTOR B"/>
    <property type="match status" value="1"/>
</dbReference>
<dbReference type="InterPro" id="IPR006553">
    <property type="entry name" value="Leu-rich_rpt_Cys-con_subtyp"/>
</dbReference>
<dbReference type="SUPFAM" id="SSF52047">
    <property type="entry name" value="RNI-like"/>
    <property type="match status" value="1"/>
</dbReference>
<feature type="compositionally biased region" description="Basic and acidic residues" evidence="4">
    <location>
        <begin position="173"/>
        <end position="182"/>
    </location>
</feature>
<reference evidence="7" key="1">
    <citation type="submission" date="2021-01" db="UniProtKB">
        <authorList>
            <consortium name="EnsemblMetazoa"/>
        </authorList>
    </citation>
    <scope>IDENTIFICATION</scope>
</reference>
<dbReference type="OMA" id="PSDSWHQ"/>
<feature type="domain" description="RRM" evidence="5">
    <location>
        <begin position="215"/>
        <end position="295"/>
    </location>
</feature>
<dbReference type="InterPro" id="IPR001810">
    <property type="entry name" value="F-box_dom"/>
</dbReference>
<dbReference type="AlphaFoldDB" id="A0A7M7KHK4"/>
<dbReference type="OrthoDB" id="549243at2759"/>
<dbReference type="GO" id="GO:0005737">
    <property type="term" value="C:cytoplasm"/>
    <property type="evidence" value="ECO:0007669"/>
    <property type="project" value="TreeGrafter"/>
</dbReference>
<dbReference type="PROSITE" id="PS50181">
    <property type="entry name" value="FBOX"/>
    <property type="match status" value="1"/>
</dbReference>
<dbReference type="InterPro" id="IPR000504">
    <property type="entry name" value="RRM_dom"/>
</dbReference>
<dbReference type="InterPro" id="IPR036047">
    <property type="entry name" value="F-box-like_dom_sf"/>
</dbReference>
<evidence type="ECO:0000256" key="1">
    <source>
        <dbReference type="ARBA" id="ARBA00022786"/>
    </source>
</evidence>
<dbReference type="EnsemblMetazoa" id="XM_022811121">
    <property type="protein sequence ID" value="XP_022666856"/>
    <property type="gene ID" value="LOC111252749"/>
</dbReference>
<accession>A0A7M7KHK4</accession>
<evidence type="ECO:0000259" key="5">
    <source>
        <dbReference type="PROSITE" id="PS50102"/>
    </source>
</evidence>
<dbReference type="Proteomes" id="UP000594260">
    <property type="component" value="Unplaced"/>
</dbReference>
<dbReference type="InterPro" id="IPR032675">
    <property type="entry name" value="LRR_dom_sf"/>
</dbReference>
<keyword evidence="8" id="KW-1185">Reference proteome</keyword>
<evidence type="ECO:0000313" key="8">
    <source>
        <dbReference type="Proteomes" id="UP000594260"/>
    </source>
</evidence>
<dbReference type="InterPro" id="IPR057207">
    <property type="entry name" value="FBXL15_LRR"/>
</dbReference>
<dbReference type="SMART" id="SM00360">
    <property type="entry name" value="RRM"/>
    <property type="match status" value="1"/>
</dbReference>
<proteinExistence type="predicted"/>
<evidence type="ECO:0000259" key="6">
    <source>
        <dbReference type="PROSITE" id="PS50181"/>
    </source>
</evidence>
<dbReference type="InterPro" id="IPR012677">
    <property type="entry name" value="Nucleotide-bd_a/b_plait_sf"/>
</dbReference>